<proteinExistence type="predicted"/>
<gene>
    <name evidence="1" type="ORF">HLH21_12505</name>
</gene>
<dbReference type="EMBL" id="JABEQH010000017">
    <property type="protein sequence ID" value="MBB2176737.1"/>
    <property type="molecule type" value="Genomic_DNA"/>
</dbReference>
<dbReference type="AlphaFoldDB" id="A0A7W4J8N4"/>
<evidence type="ECO:0000313" key="1">
    <source>
        <dbReference type="EMBL" id="MBB2176737.1"/>
    </source>
</evidence>
<reference evidence="1 2" key="1">
    <citation type="submission" date="2020-04" db="EMBL/GenBank/DDBJ databases">
        <title>Description of novel Gluconacetobacter.</title>
        <authorList>
            <person name="Sombolestani A."/>
        </authorList>
    </citation>
    <scope>NUCLEOTIDE SEQUENCE [LARGE SCALE GENOMIC DNA]</scope>
    <source>
        <strain evidence="1 2">LMG 21312</strain>
    </source>
</reference>
<dbReference type="RefSeq" id="WP_182944087.1">
    <property type="nucleotide sequence ID" value="NZ_JABEQH010000017.1"/>
</dbReference>
<name>A0A7W4J8N4_9PROT</name>
<protein>
    <submittedName>
        <fullName evidence="1">Uncharacterized protein</fullName>
    </submittedName>
</protein>
<dbReference type="Proteomes" id="UP000561066">
    <property type="component" value="Unassembled WGS sequence"/>
</dbReference>
<organism evidence="1 2">
    <name type="scientific">Gluconacetobacter johannae</name>
    <dbReference type="NCBI Taxonomy" id="112140"/>
    <lineage>
        <taxon>Bacteria</taxon>
        <taxon>Pseudomonadati</taxon>
        <taxon>Pseudomonadota</taxon>
        <taxon>Alphaproteobacteria</taxon>
        <taxon>Acetobacterales</taxon>
        <taxon>Acetobacteraceae</taxon>
        <taxon>Gluconacetobacter</taxon>
    </lineage>
</organism>
<sequence length="90" mass="9883">MSAELAAAWQAGLTPRGQGVRLAEVMATAPDAEFLKQFRAELTDLCALWDALDYPPPICRLFAMEFEGGAIFHRLALRQDRIVHQQAGAA</sequence>
<accession>A0A7W4J8N4</accession>
<evidence type="ECO:0000313" key="2">
    <source>
        <dbReference type="Proteomes" id="UP000561066"/>
    </source>
</evidence>
<keyword evidence="2" id="KW-1185">Reference proteome</keyword>
<comment type="caution">
    <text evidence="1">The sequence shown here is derived from an EMBL/GenBank/DDBJ whole genome shotgun (WGS) entry which is preliminary data.</text>
</comment>